<dbReference type="InterPro" id="IPR007627">
    <property type="entry name" value="RNA_pol_sigma70_r2"/>
</dbReference>
<dbReference type="Pfam" id="PF04542">
    <property type="entry name" value="Sigma70_r2"/>
    <property type="match status" value="1"/>
</dbReference>
<dbReference type="Proteomes" id="UP000823935">
    <property type="component" value="Unassembled WGS sequence"/>
</dbReference>
<protein>
    <submittedName>
        <fullName evidence="6">RNA polymerase sigma factor</fullName>
    </submittedName>
</protein>
<dbReference type="GO" id="GO:0016987">
    <property type="term" value="F:sigma factor activity"/>
    <property type="evidence" value="ECO:0007669"/>
    <property type="project" value="UniProtKB-KW"/>
</dbReference>
<keyword evidence="4" id="KW-0804">Transcription</keyword>
<keyword evidence="1" id="KW-0805">Transcription regulation</keyword>
<evidence type="ECO:0000313" key="7">
    <source>
        <dbReference type="Proteomes" id="UP000823935"/>
    </source>
</evidence>
<dbReference type="SUPFAM" id="SSF88946">
    <property type="entry name" value="Sigma2 domain of RNA polymerase sigma factors"/>
    <property type="match status" value="1"/>
</dbReference>
<dbReference type="PANTHER" id="PTHR43133">
    <property type="entry name" value="RNA POLYMERASE ECF-TYPE SIGMA FACTO"/>
    <property type="match status" value="1"/>
</dbReference>
<dbReference type="GO" id="GO:0006352">
    <property type="term" value="P:DNA-templated transcription initiation"/>
    <property type="evidence" value="ECO:0007669"/>
    <property type="project" value="InterPro"/>
</dbReference>
<gene>
    <name evidence="6" type="ORF">IAB44_09345</name>
</gene>
<comment type="caution">
    <text evidence="6">The sequence shown here is derived from an EMBL/GenBank/DDBJ whole genome shotgun (WGS) entry which is preliminary data.</text>
</comment>
<evidence type="ECO:0000259" key="5">
    <source>
        <dbReference type="Pfam" id="PF04542"/>
    </source>
</evidence>
<dbReference type="NCBIfam" id="TIGR02937">
    <property type="entry name" value="sigma70-ECF"/>
    <property type="match status" value="1"/>
</dbReference>
<dbReference type="Gene3D" id="1.10.1740.10">
    <property type="match status" value="1"/>
</dbReference>
<reference evidence="6" key="2">
    <citation type="journal article" date="2021" name="PeerJ">
        <title>Extensive microbial diversity within the chicken gut microbiome revealed by metagenomics and culture.</title>
        <authorList>
            <person name="Gilroy R."/>
            <person name="Ravi A."/>
            <person name="Getino M."/>
            <person name="Pursley I."/>
            <person name="Horton D.L."/>
            <person name="Alikhan N.F."/>
            <person name="Baker D."/>
            <person name="Gharbi K."/>
            <person name="Hall N."/>
            <person name="Watson M."/>
            <person name="Adriaenssens E.M."/>
            <person name="Foster-Nyarko E."/>
            <person name="Jarju S."/>
            <person name="Secka A."/>
            <person name="Antonio M."/>
            <person name="Oren A."/>
            <person name="Chaudhuri R.R."/>
            <person name="La Ragione R."/>
            <person name="Hildebrand F."/>
            <person name="Pallen M.J."/>
        </authorList>
    </citation>
    <scope>NUCLEOTIDE SEQUENCE</scope>
    <source>
        <strain evidence="6">CHK190-19873</strain>
    </source>
</reference>
<dbReference type="GO" id="GO:0003677">
    <property type="term" value="F:DNA binding"/>
    <property type="evidence" value="ECO:0007669"/>
    <property type="project" value="UniProtKB-KW"/>
</dbReference>
<evidence type="ECO:0000256" key="2">
    <source>
        <dbReference type="ARBA" id="ARBA00023082"/>
    </source>
</evidence>
<evidence type="ECO:0000313" key="6">
    <source>
        <dbReference type="EMBL" id="HIS31732.1"/>
    </source>
</evidence>
<evidence type="ECO:0000256" key="1">
    <source>
        <dbReference type="ARBA" id="ARBA00023015"/>
    </source>
</evidence>
<evidence type="ECO:0000256" key="4">
    <source>
        <dbReference type="ARBA" id="ARBA00023163"/>
    </source>
</evidence>
<feature type="domain" description="RNA polymerase sigma-70 region 2" evidence="5">
    <location>
        <begin position="7"/>
        <end position="74"/>
    </location>
</feature>
<keyword evidence="3" id="KW-0238">DNA-binding</keyword>
<accession>A0A9D1ETD5</accession>
<dbReference type="PANTHER" id="PTHR43133:SF8">
    <property type="entry name" value="RNA POLYMERASE SIGMA FACTOR HI_1459-RELATED"/>
    <property type="match status" value="1"/>
</dbReference>
<dbReference type="InterPro" id="IPR013325">
    <property type="entry name" value="RNA_pol_sigma_r2"/>
</dbReference>
<sequence length="109" mass="12947">MKDFEKIYSEYYDTVFRYTLSLCKDEAWAEEITQEAFFKTLKSIDTFRGEYQLSVWLRQIAKNTFYTEARRRQKQTDFPFADIPAMKKPSGITARFASLTAFSVHLMQI</sequence>
<evidence type="ECO:0000256" key="3">
    <source>
        <dbReference type="ARBA" id="ARBA00023125"/>
    </source>
</evidence>
<keyword evidence="2" id="KW-0731">Sigma factor</keyword>
<dbReference type="EMBL" id="DVIQ01000053">
    <property type="protein sequence ID" value="HIS31732.1"/>
    <property type="molecule type" value="Genomic_DNA"/>
</dbReference>
<dbReference type="InterPro" id="IPR014284">
    <property type="entry name" value="RNA_pol_sigma-70_dom"/>
</dbReference>
<reference evidence="6" key="1">
    <citation type="submission" date="2020-10" db="EMBL/GenBank/DDBJ databases">
        <authorList>
            <person name="Gilroy R."/>
        </authorList>
    </citation>
    <scope>NUCLEOTIDE SEQUENCE</scope>
    <source>
        <strain evidence="6">CHK190-19873</strain>
    </source>
</reference>
<dbReference type="InterPro" id="IPR039425">
    <property type="entry name" value="RNA_pol_sigma-70-like"/>
</dbReference>
<dbReference type="AlphaFoldDB" id="A0A9D1ETD5"/>
<name>A0A9D1ETD5_9FIRM</name>
<organism evidence="6 7">
    <name type="scientific">Candidatus Limivivens intestinipullorum</name>
    <dbReference type="NCBI Taxonomy" id="2840858"/>
    <lineage>
        <taxon>Bacteria</taxon>
        <taxon>Bacillati</taxon>
        <taxon>Bacillota</taxon>
        <taxon>Clostridia</taxon>
        <taxon>Lachnospirales</taxon>
        <taxon>Lachnospiraceae</taxon>
        <taxon>Lachnospiraceae incertae sedis</taxon>
        <taxon>Candidatus Limivivens</taxon>
    </lineage>
</organism>
<proteinExistence type="predicted"/>